<feature type="transmembrane region" description="Helical" evidence="7">
    <location>
        <begin position="23"/>
        <end position="46"/>
    </location>
</feature>
<feature type="domain" description="MacB-like periplasmic core" evidence="9">
    <location>
        <begin position="22"/>
        <end position="248"/>
    </location>
</feature>
<evidence type="ECO:0000313" key="10">
    <source>
        <dbReference type="EMBL" id="OGK16528.1"/>
    </source>
</evidence>
<name>A0A1F7GCC3_9BACT</name>
<keyword evidence="2" id="KW-1003">Cell membrane</keyword>
<evidence type="ECO:0000259" key="8">
    <source>
        <dbReference type="Pfam" id="PF02687"/>
    </source>
</evidence>
<feature type="transmembrane region" description="Helical" evidence="7">
    <location>
        <begin position="324"/>
        <end position="351"/>
    </location>
</feature>
<dbReference type="EMBL" id="MFZF01000016">
    <property type="protein sequence ID" value="OGK16528.1"/>
    <property type="molecule type" value="Genomic_DNA"/>
</dbReference>
<comment type="subcellular location">
    <subcellularLocation>
        <location evidence="1">Cell membrane</location>
        <topology evidence="1">Multi-pass membrane protein</topology>
    </subcellularLocation>
</comment>
<evidence type="ECO:0000256" key="6">
    <source>
        <dbReference type="ARBA" id="ARBA00038076"/>
    </source>
</evidence>
<dbReference type="Pfam" id="PF02687">
    <property type="entry name" value="FtsX"/>
    <property type="match status" value="1"/>
</dbReference>
<protein>
    <recommendedName>
        <fullName evidence="12">Multidrug ABC transporter substrate-binding protein</fullName>
    </recommendedName>
</protein>
<feature type="transmembrane region" description="Helical" evidence="7">
    <location>
        <begin position="363"/>
        <end position="385"/>
    </location>
</feature>
<dbReference type="InterPro" id="IPR050250">
    <property type="entry name" value="Macrolide_Exporter_MacB"/>
</dbReference>
<keyword evidence="4 7" id="KW-1133">Transmembrane helix</keyword>
<gene>
    <name evidence="10" type="ORF">A2690_04230</name>
</gene>
<proteinExistence type="inferred from homology"/>
<evidence type="ECO:0000256" key="3">
    <source>
        <dbReference type="ARBA" id="ARBA00022692"/>
    </source>
</evidence>
<dbReference type="PANTHER" id="PTHR30572:SF4">
    <property type="entry name" value="ABC TRANSPORTER PERMEASE YTRF"/>
    <property type="match status" value="1"/>
</dbReference>
<dbReference type="InterPro" id="IPR003838">
    <property type="entry name" value="ABC3_permease_C"/>
</dbReference>
<comment type="similarity">
    <text evidence="6">Belongs to the ABC-4 integral membrane protein family.</text>
</comment>
<evidence type="ECO:0000256" key="7">
    <source>
        <dbReference type="SAM" id="Phobius"/>
    </source>
</evidence>
<evidence type="ECO:0000256" key="4">
    <source>
        <dbReference type="ARBA" id="ARBA00022989"/>
    </source>
</evidence>
<evidence type="ECO:0000259" key="9">
    <source>
        <dbReference type="Pfam" id="PF12704"/>
    </source>
</evidence>
<evidence type="ECO:0008006" key="12">
    <source>
        <dbReference type="Google" id="ProtNLM"/>
    </source>
</evidence>
<dbReference type="Proteomes" id="UP000178372">
    <property type="component" value="Unassembled WGS sequence"/>
</dbReference>
<evidence type="ECO:0000256" key="5">
    <source>
        <dbReference type="ARBA" id="ARBA00023136"/>
    </source>
</evidence>
<evidence type="ECO:0000256" key="1">
    <source>
        <dbReference type="ARBA" id="ARBA00004651"/>
    </source>
</evidence>
<comment type="caution">
    <text evidence="10">The sequence shown here is derived from an EMBL/GenBank/DDBJ whole genome shotgun (WGS) entry which is preliminary data.</text>
</comment>
<feature type="domain" description="ABC3 transporter permease C-terminal" evidence="8">
    <location>
        <begin position="284"/>
        <end position="395"/>
    </location>
</feature>
<organism evidence="10 11">
    <name type="scientific">Candidatus Roizmanbacteria bacterium RIFCSPHIGHO2_01_FULL_39_12b</name>
    <dbReference type="NCBI Taxonomy" id="1802030"/>
    <lineage>
        <taxon>Bacteria</taxon>
        <taxon>Candidatus Roizmaniibacteriota</taxon>
    </lineage>
</organism>
<evidence type="ECO:0000256" key="2">
    <source>
        <dbReference type="ARBA" id="ARBA00022475"/>
    </source>
</evidence>
<dbReference type="GO" id="GO:0005886">
    <property type="term" value="C:plasma membrane"/>
    <property type="evidence" value="ECO:0007669"/>
    <property type="project" value="UniProtKB-SubCell"/>
</dbReference>
<evidence type="ECO:0000313" key="11">
    <source>
        <dbReference type="Proteomes" id="UP000178372"/>
    </source>
</evidence>
<dbReference type="InterPro" id="IPR025857">
    <property type="entry name" value="MacB_PCD"/>
</dbReference>
<reference evidence="10 11" key="1">
    <citation type="journal article" date="2016" name="Nat. Commun.">
        <title>Thousands of microbial genomes shed light on interconnected biogeochemical processes in an aquifer system.</title>
        <authorList>
            <person name="Anantharaman K."/>
            <person name="Brown C.T."/>
            <person name="Hug L.A."/>
            <person name="Sharon I."/>
            <person name="Castelle C.J."/>
            <person name="Probst A.J."/>
            <person name="Thomas B.C."/>
            <person name="Singh A."/>
            <person name="Wilkins M.J."/>
            <person name="Karaoz U."/>
            <person name="Brodie E.L."/>
            <person name="Williams K.H."/>
            <person name="Hubbard S.S."/>
            <person name="Banfield J.F."/>
        </authorList>
    </citation>
    <scope>NUCLEOTIDE SEQUENCE [LARGE SCALE GENOMIC DNA]</scope>
</reference>
<dbReference type="AlphaFoldDB" id="A0A1F7GCC3"/>
<feature type="transmembrane region" description="Helical" evidence="7">
    <location>
        <begin position="281"/>
        <end position="303"/>
    </location>
</feature>
<dbReference type="Pfam" id="PF12704">
    <property type="entry name" value="MacB_PCD"/>
    <property type="match status" value="1"/>
</dbReference>
<dbReference type="PANTHER" id="PTHR30572">
    <property type="entry name" value="MEMBRANE COMPONENT OF TRANSPORTER-RELATED"/>
    <property type="match status" value="1"/>
</dbReference>
<dbReference type="GO" id="GO:0022857">
    <property type="term" value="F:transmembrane transporter activity"/>
    <property type="evidence" value="ECO:0007669"/>
    <property type="project" value="TreeGrafter"/>
</dbReference>
<keyword evidence="5 7" id="KW-0472">Membrane</keyword>
<keyword evidence="3 7" id="KW-0812">Transmembrane</keyword>
<accession>A0A1F7GCC3</accession>
<sequence>MEFILTTIKTGVDNFKRNKLRTFLTSLGILIGVASVVLLLALGTGLKKYIRNQFESLGTNLINVLPGQILQGGGIRPGGGALGGAEFDEKDVQRLKRVQAAQYIIPIFIKSINVSSGKETKFADLYASSEEVFIARNLERQYGRLFTRADNAKRAKVVVVGPNLAKNLFGTAESALSRNIDINDQSYRIIGILKSKGGGGFGGPDFDSFVYAPYKSVFSLNPKKTFFSILIKAKDEKSTNSLKTQAKAILSQRYDEEDFSLVEQTEILNAVTSIFAVMNSVLVLIGAISLIVGGIGIMNIMYVSVVERTREIGIRRAIGATKQAILTQFLAESVLLSLTGGLGGVVVSYLITFFIQQYFPAEISIMSVIIAFGVSTLIGVGFGVFPARKAAELSPIEAIRYE</sequence>